<dbReference type="InterPro" id="IPR039421">
    <property type="entry name" value="Type_1_exporter"/>
</dbReference>
<proteinExistence type="predicted"/>
<feature type="transmembrane region" description="Helical" evidence="7">
    <location>
        <begin position="213"/>
        <end position="230"/>
    </location>
</feature>
<evidence type="ECO:0000256" key="3">
    <source>
        <dbReference type="ARBA" id="ARBA00022741"/>
    </source>
</evidence>
<dbReference type="EMBL" id="DRQG01000016">
    <property type="protein sequence ID" value="HGY54372.1"/>
    <property type="molecule type" value="Genomic_DNA"/>
</dbReference>
<feature type="domain" description="ABC transporter" evidence="8">
    <location>
        <begin position="389"/>
        <end position="624"/>
    </location>
</feature>
<accession>A0A7V4TZ89</accession>
<organism evidence="10">
    <name type="scientific">Caldithrix abyssi</name>
    <dbReference type="NCBI Taxonomy" id="187145"/>
    <lineage>
        <taxon>Bacteria</taxon>
        <taxon>Pseudomonadati</taxon>
        <taxon>Calditrichota</taxon>
        <taxon>Calditrichia</taxon>
        <taxon>Calditrichales</taxon>
        <taxon>Calditrichaceae</taxon>
        <taxon>Caldithrix</taxon>
    </lineage>
</organism>
<dbReference type="GO" id="GO:0005524">
    <property type="term" value="F:ATP binding"/>
    <property type="evidence" value="ECO:0007669"/>
    <property type="project" value="UniProtKB-KW"/>
</dbReference>
<dbReference type="Gene3D" id="3.40.50.300">
    <property type="entry name" value="P-loop containing nucleotide triphosphate hydrolases"/>
    <property type="match status" value="1"/>
</dbReference>
<comment type="subcellular location">
    <subcellularLocation>
        <location evidence="1">Cell membrane</location>
        <topology evidence="1">Multi-pass membrane protein</topology>
    </subcellularLocation>
</comment>
<evidence type="ECO:0000256" key="7">
    <source>
        <dbReference type="SAM" id="Phobius"/>
    </source>
</evidence>
<comment type="caution">
    <text evidence="10">The sequence shown here is derived from an EMBL/GenBank/DDBJ whole genome shotgun (WGS) entry which is preliminary data.</text>
</comment>
<dbReference type="InterPro" id="IPR011527">
    <property type="entry name" value="ABC1_TM_dom"/>
</dbReference>
<evidence type="ECO:0000256" key="6">
    <source>
        <dbReference type="ARBA" id="ARBA00023136"/>
    </source>
</evidence>
<evidence type="ECO:0000259" key="8">
    <source>
        <dbReference type="PROSITE" id="PS50893"/>
    </source>
</evidence>
<dbReference type="PROSITE" id="PS50893">
    <property type="entry name" value="ABC_TRANSPORTER_2"/>
    <property type="match status" value="1"/>
</dbReference>
<dbReference type="Proteomes" id="UP000885779">
    <property type="component" value="Unassembled WGS sequence"/>
</dbReference>
<evidence type="ECO:0000256" key="5">
    <source>
        <dbReference type="ARBA" id="ARBA00022989"/>
    </source>
</evidence>
<feature type="domain" description="ABC transmembrane type-1" evidence="9">
    <location>
        <begin position="97"/>
        <end position="355"/>
    </location>
</feature>
<keyword evidence="4 10" id="KW-0067">ATP-binding</keyword>
<sequence>MNIYFRLLKILKPFIKYIVAVFLLTFLYVFFNNLSLWVSVDFVQELFTTDIQQNVVSEKPSAVSNDSLANAKNKMLSLPGQSETNRFYERVKNSIKSVLIQDDKYETLLVVCLVIFLTFLFKNIVHFTRRILLDFVELKITVNLRNRMHNALMHLPLRYFEKKHTGEINSIIINDVLSINYALSTSFGKLILSPIQILANLVILFSISMQLSVITLTVIPVIAFITVKIGQSMRRKSRRMLEQNARMVATFQESVTGIRIVKAFTNEFREIQKFRHENNEYFKKNFKQRQLNNLTSPLNEVIYVLLVVFLLWYGGNLVYSHAGLGAEDFIRYLLFLFMMIQPIKDLSGVNNTIQTGIAAAQRVFSIMDEAQEAYKEDKGLKLEEFNKDIIFENVGFMYNDVDGYVLKNINLHVDKGEMVAFVGPSGAGKTTLINLLPRFYEVTEGSIKIDGVDIRRFNLKSLRAKMSIVTQDTILFNDTIRYNIAYGLDEVKEEDIIHAAKVANAWEFIEKMDEGLDTHIGERGVRLSGGQKQRISIARAILKNPPILILDEATSALDTESERLVQEAIDNLLKDRTVLVIAHRLSTIKNATKIVVMNKGQVEAVGRHEELMRKSGVYKNLYENQIIVTNSVS</sequence>
<dbReference type="InterPro" id="IPR003439">
    <property type="entry name" value="ABC_transporter-like_ATP-bd"/>
</dbReference>
<dbReference type="CDD" id="cd18552">
    <property type="entry name" value="ABC_6TM_MsbA_like"/>
    <property type="match status" value="1"/>
</dbReference>
<dbReference type="SUPFAM" id="SSF52540">
    <property type="entry name" value="P-loop containing nucleoside triphosphate hydrolases"/>
    <property type="match status" value="1"/>
</dbReference>
<dbReference type="PROSITE" id="PS50929">
    <property type="entry name" value="ABC_TM1F"/>
    <property type="match status" value="1"/>
</dbReference>
<dbReference type="FunFam" id="3.40.50.300:FF:000218">
    <property type="entry name" value="Multidrug ABC transporter ATP-binding protein"/>
    <property type="match status" value="1"/>
</dbReference>
<dbReference type="PANTHER" id="PTHR24221">
    <property type="entry name" value="ATP-BINDING CASSETTE SUB-FAMILY B"/>
    <property type="match status" value="1"/>
</dbReference>
<dbReference type="GO" id="GO:0140359">
    <property type="term" value="F:ABC-type transporter activity"/>
    <property type="evidence" value="ECO:0007669"/>
    <property type="project" value="InterPro"/>
</dbReference>
<dbReference type="PANTHER" id="PTHR24221:SF654">
    <property type="entry name" value="ATP-BINDING CASSETTE SUB-FAMILY B MEMBER 6"/>
    <property type="match status" value="1"/>
</dbReference>
<feature type="transmembrane region" description="Helical" evidence="7">
    <location>
        <begin position="14"/>
        <end position="31"/>
    </location>
</feature>
<evidence type="ECO:0000256" key="2">
    <source>
        <dbReference type="ARBA" id="ARBA00022692"/>
    </source>
</evidence>
<dbReference type="SMART" id="SM00382">
    <property type="entry name" value="AAA"/>
    <property type="match status" value="1"/>
</dbReference>
<feature type="transmembrane region" description="Helical" evidence="7">
    <location>
        <begin position="291"/>
        <end position="313"/>
    </location>
</feature>
<keyword evidence="2 7" id="KW-0812">Transmembrane</keyword>
<dbReference type="InterPro" id="IPR003593">
    <property type="entry name" value="AAA+_ATPase"/>
</dbReference>
<dbReference type="CDD" id="cd03251">
    <property type="entry name" value="ABCC_MsbA"/>
    <property type="match status" value="1"/>
</dbReference>
<keyword evidence="3" id="KW-0547">Nucleotide-binding</keyword>
<dbReference type="PROSITE" id="PS00211">
    <property type="entry name" value="ABC_TRANSPORTER_1"/>
    <property type="match status" value="1"/>
</dbReference>
<feature type="transmembrane region" description="Helical" evidence="7">
    <location>
        <begin position="187"/>
        <end position="207"/>
    </location>
</feature>
<evidence type="ECO:0000256" key="1">
    <source>
        <dbReference type="ARBA" id="ARBA00004651"/>
    </source>
</evidence>
<dbReference type="Pfam" id="PF00005">
    <property type="entry name" value="ABC_tran"/>
    <property type="match status" value="1"/>
</dbReference>
<evidence type="ECO:0000256" key="4">
    <source>
        <dbReference type="ARBA" id="ARBA00022840"/>
    </source>
</evidence>
<reference evidence="10" key="1">
    <citation type="journal article" date="2020" name="mSystems">
        <title>Genome- and Community-Level Interaction Insights into Carbon Utilization and Element Cycling Functions of Hydrothermarchaeota in Hydrothermal Sediment.</title>
        <authorList>
            <person name="Zhou Z."/>
            <person name="Liu Y."/>
            <person name="Xu W."/>
            <person name="Pan J."/>
            <person name="Luo Z.H."/>
            <person name="Li M."/>
        </authorList>
    </citation>
    <scope>NUCLEOTIDE SEQUENCE [LARGE SCALE GENOMIC DNA]</scope>
    <source>
        <strain evidence="10">HyVt-577</strain>
    </source>
</reference>
<gene>
    <name evidence="10" type="ORF">ENK44_01595</name>
</gene>
<name>A0A7V4TZ89_CALAY</name>
<dbReference type="GO" id="GO:0005886">
    <property type="term" value="C:plasma membrane"/>
    <property type="evidence" value="ECO:0007669"/>
    <property type="project" value="UniProtKB-SubCell"/>
</dbReference>
<dbReference type="InterPro" id="IPR017871">
    <property type="entry name" value="ABC_transporter-like_CS"/>
</dbReference>
<dbReference type="InterPro" id="IPR027417">
    <property type="entry name" value="P-loop_NTPase"/>
</dbReference>
<keyword evidence="5 7" id="KW-1133">Transmembrane helix</keyword>
<keyword evidence="6 7" id="KW-0472">Membrane</keyword>
<evidence type="ECO:0000313" key="10">
    <source>
        <dbReference type="EMBL" id="HGY54372.1"/>
    </source>
</evidence>
<evidence type="ECO:0000259" key="9">
    <source>
        <dbReference type="PROSITE" id="PS50929"/>
    </source>
</evidence>
<feature type="transmembrane region" description="Helical" evidence="7">
    <location>
        <begin position="107"/>
        <end position="125"/>
    </location>
</feature>
<dbReference type="AlphaFoldDB" id="A0A7V4TZ89"/>
<dbReference type="InterPro" id="IPR036640">
    <property type="entry name" value="ABC1_TM_sf"/>
</dbReference>
<dbReference type="Pfam" id="PF00664">
    <property type="entry name" value="ABC_membrane"/>
    <property type="match status" value="1"/>
</dbReference>
<dbReference type="GO" id="GO:0016887">
    <property type="term" value="F:ATP hydrolysis activity"/>
    <property type="evidence" value="ECO:0007669"/>
    <property type="project" value="InterPro"/>
</dbReference>
<protein>
    <submittedName>
        <fullName evidence="10">ABC transporter ATP-binding protein</fullName>
    </submittedName>
</protein>
<dbReference type="SUPFAM" id="SSF90123">
    <property type="entry name" value="ABC transporter transmembrane region"/>
    <property type="match status" value="1"/>
</dbReference>
<dbReference type="Gene3D" id="1.20.1560.10">
    <property type="entry name" value="ABC transporter type 1, transmembrane domain"/>
    <property type="match status" value="1"/>
</dbReference>
<dbReference type="GO" id="GO:0034040">
    <property type="term" value="F:ATPase-coupled lipid transmembrane transporter activity"/>
    <property type="evidence" value="ECO:0007669"/>
    <property type="project" value="TreeGrafter"/>
</dbReference>